<dbReference type="Pfam" id="PF01643">
    <property type="entry name" value="Acyl-ACP_TE"/>
    <property type="match status" value="1"/>
</dbReference>
<dbReference type="InterPro" id="IPR002864">
    <property type="entry name" value="Acyl-ACP_thioesterase_NHD"/>
</dbReference>
<dbReference type="PANTHER" id="PTHR31727:SF6">
    <property type="entry name" value="OLEOYL-ACYL CARRIER PROTEIN THIOESTERASE 1, CHLOROPLASTIC"/>
    <property type="match status" value="1"/>
</dbReference>
<feature type="domain" description="Acyl-ACP thioesterase N-terminal hotdog" evidence="8">
    <location>
        <begin position="10"/>
        <end position="128"/>
    </location>
</feature>
<evidence type="ECO:0000256" key="6">
    <source>
        <dbReference type="ARBA" id="ARBA00023098"/>
    </source>
</evidence>
<dbReference type="Pfam" id="PF20791">
    <property type="entry name" value="Acyl-ACP_TE_C"/>
    <property type="match status" value="1"/>
</dbReference>
<dbReference type="PATRIC" id="fig|1094466.5.peg.1095"/>
<feature type="domain" description="Acyl-ACP thioesterase-like C-terminal" evidence="9">
    <location>
        <begin position="161"/>
        <end position="225"/>
    </location>
</feature>
<keyword evidence="4" id="KW-0276">Fatty acid metabolism</keyword>
<keyword evidence="7" id="KW-0275">Fatty acid biosynthesis</keyword>
<keyword evidence="5" id="KW-0809">Transit peptide</keyword>
<evidence type="ECO:0000256" key="4">
    <source>
        <dbReference type="ARBA" id="ARBA00022832"/>
    </source>
</evidence>
<evidence type="ECO:0000256" key="2">
    <source>
        <dbReference type="ARBA" id="ARBA00022516"/>
    </source>
</evidence>
<name>H8XVB0_FLAIG</name>
<dbReference type="PANTHER" id="PTHR31727">
    <property type="entry name" value="OLEOYL-ACYL CARRIER PROTEIN THIOESTERASE 1, CHLOROPLASTIC"/>
    <property type="match status" value="1"/>
</dbReference>
<accession>H8XVB0</accession>
<dbReference type="SUPFAM" id="SSF54637">
    <property type="entry name" value="Thioesterase/thiol ester dehydrase-isomerase"/>
    <property type="match status" value="2"/>
</dbReference>
<dbReference type="HOGENOM" id="CLU_045466_2_0_10"/>
<dbReference type="CDD" id="cd00586">
    <property type="entry name" value="4HBT"/>
    <property type="match status" value="1"/>
</dbReference>
<proteinExistence type="inferred from homology"/>
<dbReference type="Proteomes" id="UP000007599">
    <property type="component" value="Chromosome I"/>
</dbReference>
<dbReference type="EMBL" id="HE774682">
    <property type="protein sequence ID" value="CCG53080.1"/>
    <property type="molecule type" value="Genomic_DNA"/>
</dbReference>
<organism evidence="10 11">
    <name type="scientific">Flavobacterium indicum (strain DSM 17447 / CIP 109464 / GPTSA100-9)</name>
    <dbReference type="NCBI Taxonomy" id="1094466"/>
    <lineage>
        <taxon>Bacteria</taxon>
        <taxon>Pseudomonadati</taxon>
        <taxon>Bacteroidota</taxon>
        <taxon>Flavobacteriia</taxon>
        <taxon>Flavobacteriales</taxon>
        <taxon>Flavobacteriaceae</taxon>
        <taxon>Flavobacterium</taxon>
    </lineage>
</organism>
<gene>
    <name evidence="10" type="primary">3.1.2.14</name>
    <name evidence="10" type="ordered locus">KQS_05575</name>
</gene>
<evidence type="ECO:0000256" key="5">
    <source>
        <dbReference type="ARBA" id="ARBA00022946"/>
    </source>
</evidence>
<keyword evidence="11" id="KW-1185">Reference proteome</keyword>
<evidence type="ECO:0000259" key="9">
    <source>
        <dbReference type="Pfam" id="PF20791"/>
    </source>
</evidence>
<evidence type="ECO:0000256" key="3">
    <source>
        <dbReference type="ARBA" id="ARBA00022801"/>
    </source>
</evidence>
<evidence type="ECO:0000256" key="1">
    <source>
        <dbReference type="ARBA" id="ARBA00006500"/>
    </source>
</evidence>
<comment type="similarity">
    <text evidence="1">Belongs to the acyl-ACP thioesterase family.</text>
</comment>
<dbReference type="eggNOG" id="COG3884">
    <property type="taxonomic scope" value="Bacteria"/>
</dbReference>
<dbReference type="GO" id="GO:0000036">
    <property type="term" value="F:acyl carrier activity"/>
    <property type="evidence" value="ECO:0007669"/>
    <property type="project" value="TreeGrafter"/>
</dbReference>
<dbReference type="AlphaFoldDB" id="H8XVB0"/>
<protein>
    <submittedName>
        <fullName evidence="10">Probable acyl-ACP thioesterase</fullName>
    </submittedName>
</protein>
<dbReference type="InterPro" id="IPR029069">
    <property type="entry name" value="HotDog_dom_sf"/>
</dbReference>
<keyword evidence="3" id="KW-0378">Hydrolase</keyword>
<sequence length="244" mass="28341">MPVSPNFTSLFEETHKITFLNCTPTAYLKYTDLCNFFQLTAGTHAELGGISYADMQEHHQAWVLSRMRVEISKLPKWQDEVMVKTWIKSLENSRSIRCLEMYVNDEKIAGCETFWVVINTKTRRPENLASPHEHFEKFAIDATNKGTTKINLPLHTEIVAEKVVKLSDIDIINHVNNVKYLEWCLDTLEPEIILNQKIKSIDINFLKEVNLLDIVQLHSRKKDTTIDFSITKNEKICYVLEIQL</sequence>
<dbReference type="OrthoDB" id="9801517at2"/>
<dbReference type="RefSeq" id="WP_014388207.1">
    <property type="nucleotide sequence ID" value="NC_017025.1"/>
</dbReference>
<evidence type="ECO:0000313" key="10">
    <source>
        <dbReference type="EMBL" id="CCG53080.1"/>
    </source>
</evidence>
<dbReference type="GO" id="GO:0016297">
    <property type="term" value="F:fatty acyl-[ACP] hydrolase activity"/>
    <property type="evidence" value="ECO:0007669"/>
    <property type="project" value="InterPro"/>
</dbReference>
<keyword evidence="6" id="KW-0443">Lipid metabolism</keyword>
<evidence type="ECO:0000259" key="8">
    <source>
        <dbReference type="Pfam" id="PF01643"/>
    </source>
</evidence>
<evidence type="ECO:0000313" key="11">
    <source>
        <dbReference type="Proteomes" id="UP000007599"/>
    </source>
</evidence>
<reference evidence="10 11" key="1">
    <citation type="journal article" date="2012" name="J. Bacteriol.">
        <title>Complete Genome Sequence of Flavobacterium indicum GPSTA100-9T, Isolated from Warm Spring Water.</title>
        <authorList>
            <person name="Barbier P."/>
            <person name="Houel A."/>
            <person name="Loux V."/>
            <person name="Poulain J."/>
            <person name="Bernardet J.F."/>
            <person name="Touchon M."/>
            <person name="Duchaud E."/>
        </authorList>
    </citation>
    <scope>NUCLEOTIDE SEQUENCE [LARGE SCALE GENOMIC DNA]</scope>
    <source>
        <strain evidence="11">DSM 17447 / CIP 109464 / GPTSA100-9</strain>
    </source>
</reference>
<dbReference type="KEGG" id="fin:KQS_05575"/>
<evidence type="ECO:0000256" key="7">
    <source>
        <dbReference type="ARBA" id="ARBA00023160"/>
    </source>
</evidence>
<keyword evidence="2" id="KW-0444">Lipid biosynthesis</keyword>
<dbReference type="STRING" id="1094466.KQS_05575"/>
<reference evidence="11" key="2">
    <citation type="submission" date="2012-03" db="EMBL/GenBank/DDBJ databases">
        <title>Complete genome sequence of Flavobacterium indicum GPTSA100-9T, isolated from warm spring water.</title>
        <authorList>
            <person name="Barbier P."/>
            <person name="Houel A."/>
            <person name="Loux V."/>
            <person name="Poulain J."/>
            <person name="Bernardet J.-F."/>
            <person name="Touchon M."/>
            <person name="Duchaud E."/>
        </authorList>
    </citation>
    <scope>NUCLEOTIDE SEQUENCE [LARGE SCALE GENOMIC DNA]</scope>
    <source>
        <strain evidence="11">DSM 17447 / CIP 109464 / GPTSA100-9</strain>
    </source>
</reference>
<dbReference type="InterPro" id="IPR049427">
    <property type="entry name" value="Acyl-ACP_TE_C"/>
</dbReference>
<dbReference type="InterPro" id="IPR045023">
    <property type="entry name" value="FATA/B"/>
</dbReference>
<dbReference type="Gene3D" id="3.10.129.10">
    <property type="entry name" value="Hotdog Thioesterase"/>
    <property type="match status" value="1"/>
</dbReference>